<keyword evidence="2" id="KW-1185">Reference proteome</keyword>
<proteinExistence type="predicted"/>
<accession>A0A6G0YJP3</accession>
<organism evidence="1 2">
    <name type="scientific">Aphis craccivora</name>
    <name type="common">Cowpea aphid</name>
    <dbReference type="NCBI Taxonomy" id="307492"/>
    <lineage>
        <taxon>Eukaryota</taxon>
        <taxon>Metazoa</taxon>
        <taxon>Ecdysozoa</taxon>
        <taxon>Arthropoda</taxon>
        <taxon>Hexapoda</taxon>
        <taxon>Insecta</taxon>
        <taxon>Pterygota</taxon>
        <taxon>Neoptera</taxon>
        <taxon>Paraneoptera</taxon>
        <taxon>Hemiptera</taxon>
        <taxon>Sternorrhyncha</taxon>
        <taxon>Aphidomorpha</taxon>
        <taxon>Aphidoidea</taxon>
        <taxon>Aphididae</taxon>
        <taxon>Aphidini</taxon>
        <taxon>Aphis</taxon>
        <taxon>Aphis</taxon>
    </lineage>
</organism>
<evidence type="ECO:0000313" key="2">
    <source>
        <dbReference type="Proteomes" id="UP000478052"/>
    </source>
</evidence>
<protein>
    <submittedName>
        <fullName evidence="1">Tigger transposable element-derived protein 6-like</fullName>
    </submittedName>
</protein>
<dbReference type="Proteomes" id="UP000478052">
    <property type="component" value="Unassembled WGS sequence"/>
</dbReference>
<dbReference type="EMBL" id="VUJU01003614">
    <property type="protein sequence ID" value="KAF0757303.1"/>
    <property type="molecule type" value="Genomic_DNA"/>
</dbReference>
<name>A0A6G0YJP3_APHCR</name>
<dbReference type="AlphaFoldDB" id="A0A6G0YJP3"/>
<sequence length="78" mass="9506">MFDIEKYNFMMQRKKLFVTRFEVEKTQIGTILKSRVDLLRKGFEIAEYHPMDLTRKISHTSHSLHRLVFPRRTRSNHN</sequence>
<comment type="caution">
    <text evidence="1">The sequence shown here is derived from an EMBL/GenBank/DDBJ whole genome shotgun (WGS) entry which is preliminary data.</text>
</comment>
<reference evidence="1 2" key="1">
    <citation type="submission" date="2019-08" db="EMBL/GenBank/DDBJ databases">
        <title>Whole genome of Aphis craccivora.</title>
        <authorList>
            <person name="Voronova N.V."/>
            <person name="Shulinski R.S."/>
            <person name="Bandarenka Y.V."/>
            <person name="Zhorov D.G."/>
            <person name="Warner D."/>
        </authorList>
    </citation>
    <scope>NUCLEOTIDE SEQUENCE [LARGE SCALE GENOMIC DNA]</scope>
    <source>
        <strain evidence="1">180601</strain>
        <tissue evidence="1">Whole Body</tissue>
    </source>
</reference>
<evidence type="ECO:0000313" key="1">
    <source>
        <dbReference type="EMBL" id="KAF0757303.1"/>
    </source>
</evidence>
<gene>
    <name evidence="1" type="ORF">FWK35_00028803</name>
</gene>